<evidence type="ECO:0000313" key="1">
    <source>
        <dbReference type="Proteomes" id="UP000095283"/>
    </source>
</evidence>
<keyword evidence="1" id="KW-1185">Reference proteome</keyword>
<sequence>MSDRRRRDPYVALRPPSNCSVSFVILTFSLIGDRDLGQRLFSQSSIDKNRQE</sequence>
<dbReference type="AlphaFoldDB" id="A0A1I7WD71"/>
<dbReference type="WBParaSite" id="Hba_02742">
    <property type="protein sequence ID" value="Hba_02742"/>
    <property type="gene ID" value="Hba_02742"/>
</dbReference>
<reference evidence="2" key="1">
    <citation type="submission" date="2016-11" db="UniProtKB">
        <authorList>
            <consortium name="WormBaseParasite"/>
        </authorList>
    </citation>
    <scope>IDENTIFICATION</scope>
</reference>
<dbReference type="Proteomes" id="UP000095283">
    <property type="component" value="Unplaced"/>
</dbReference>
<proteinExistence type="predicted"/>
<evidence type="ECO:0000313" key="2">
    <source>
        <dbReference type="WBParaSite" id="Hba_02742"/>
    </source>
</evidence>
<protein>
    <submittedName>
        <fullName evidence="2">Uncharacterized protein</fullName>
    </submittedName>
</protein>
<name>A0A1I7WD71_HETBA</name>
<organism evidence="1 2">
    <name type="scientific">Heterorhabditis bacteriophora</name>
    <name type="common">Entomopathogenic nematode worm</name>
    <dbReference type="NCBI Taxonomy" id="37862"/>
    <lineage>
        <taxon>Eukaryota</taxon>
        <taxon>Metazoa</taxon>
        <taxon>Ecdysozoa</taxon>
        <taxon>Nematoda</taxon>
        <taxon>Chromadorea</taxon>
        <taxon>Rhabditida</taxon>
        <taxon>Rhabditina</taxon>
        <taxon>Rhabditomorpha</taxon>
        <taxon>Strongyloidea</taxon>
        <taxon>Heterorhabditidae</taxon>
        <taxon>Heterorhabditis</taxon>
    </lineage>
</organism>
<accession>A0A1I7WD71</accession>